<evidence type="ECO:0000256" key="5">
    <source>
        <dbReference type="ARBA" id="ARBA00023136"/>
    </source>
</evidence>
<keyword evidence="8" id="KW-1185">Reference proteome</keyword>
<keyword evidence="3 6" id="KW-0812">Transmembrane</keyword>
<dbReference type="PANTHER" id="PTHR42770:SF11">
    <property type="entry name" value="INNER MEMBRANE TRANSPORT PROTEIN YBAT"/>
    <property type="match status" value="1"/>
</dbReference>
<dbReference type="OrthoDB" id="43026at2157"/>
<keyword evidence="4 6" id="KW-1133">Transmembrane helix</keyword>
<feature type="transmembrane region" description="Helical" evidence="6">
    <location>
        <begin position="398"/>
        <end position="417"/>
    </location>
</feature>
<feature type="transmembrane region" description="Helical" evidence="6">
    <location>
        <begin position="265"/>
        <end position="293"/>
    </location>
</feature>
<dbReference type="Pfam" id="PF13520">
    <property type="entry name" value="AA_permease_2"/>
    <property type="match status" value="1"/>
</dbReference>
<evidence type="ECO:0000256" key="4">
    <source>
        <dbReference type="ARBA" id="ARBA00022989"/>
    </source>
</evidence>
<organism evidence="7 8">
    <name type="scientific">Methanobacterium bryantii</name>
    <dbReference type="NCBI Taxonomy" id="2161"/>
    <lineage>
        <taxon>Archaea</taxon>
        <taxon>Methanobacteriati</taxon>
        <taxon>Methanobacteriota</taxon>
        <taxon>Methanomada group</taxon>
        <taxon>Methanobacteria</taxon>
        <taxon>Methanobacteriales</taxon>
        <taxon>Methanobacteriaceae</taxon>
        <taxon>Methanobacterium</taxon>
    </lineage>
</organism>
<reference evidence="7 8" key="1">
    <citation type="journal article" date="2017" name="BMC Genomics">
        <title>Genomic analysis of methanogenic archaea reveals a shift towards energy conservation.</title>
        <authorList>
            <person name="Gilmore S.P."/>
            <person name="Henske J.K."/>
            <person name="Sexton J.A."/>
            <person name="Solomon K.V."/>
            <person name="Seppala S."/>
            <person name="Yoo J.I."/>
            <person name="Huyett L.M."/>
            <person name="Pressman A."/>
            <person name="Cogan J.Z."/>
            <person name="Kivenson V."/>
            <person name="Peng X."/>
            <person name="Tan Y."/>
            <person name="Valentine D.L."/>
            <person name="O'Malley M.A."/>
        </authorList>
    </citation>
    <scope>NUCLEOTIDE SEQUENCE [LARGE SCALE GENOMIC DNA]</scope>
    <source>
        <strain evidence="7 8">M.o.H.</strain>
    </source>
</reference>
<feature type="transmembrane region" description="Helical" evidence="6">
    <location>
        <begin position="90"/>
        <end position="110"/>
    </location>
</feature>
<comment type="caution">
    <text evidence="7">The sequence shown here is derived from an EMBL/GenBank/DDBJ whole genome shotgun (WGS) entry which is preliminary data.</text>
</comment>
<comment type="subcellular location">
    <subcellularLocation>
        <location evidence="1">Cell membrane</location>
        <topology evidence="1">Multi-pass membrane protein</topology>
    </subcellularLocation>
</comment>
<sequence>MSKKGPLGLVSVISIGIGGMVGGGIFAVLGFAVQLAGGGTYIAFALAGTVALITSYSYAKLSVTYPSEGGTVEFLDQAFGPGLTTGGLNVLLFLSYIVMLSLYSFAFGSYLSSFFPAESQVLLRHIGTTGIIILMTVLNIIGTKAVGKAEEWIVGIKISILLLFVLTGIWSVNTGQLQPSTWAPFISLVAGGMIIFVAYEGFELIANAAEDVKDPSKTLPLAYYSAVIFVVALYILISIVTVGNLPVNQIIAAKDYALAAAAQPFLGVIGFTLVAIAALLSTGSAINATLYGNARVSYIVAKEGELPVELENKIWNRPIGGLLLTSAITLVIANIFDISNIATMGSGGFLIIFAAVNLSNLKVHAKTSSNKYLPILGAATCLFALAALIWQTALTSPFNILILAVLVVSAFVIEIIYTRFTGKHVKPVVKPTKKMKEIKKAESKMESEVREK</sequence>
<dbReference type="EMBL" id="LMVM01000013">
    <property type="protein sequence ID" value="PAV04664.1"/>
    <property type="molecule type" value="Genomic_DNA"/>
</dbReference>
<dbReference type="PANTHER" id="PTHR42770">
    <property type="entry name" value="AMINO ACID TRANSPORTER-RELATED"/>
    <property type="match status" value="1"/>
</dbReference>
<dbReference type="GO" id="GO:0022857">
    <property type="term" value="F:transmembrane transporter activity"/>
    <property type="evidence" value="ECO:0007669"/>
    <property type="project" value="InterPro"/>
</dbReference>
<feature type="transmembrane region" description="Helical" evidence="6">
    <location>
        <begin position="39"/>
        <end position="59"/>
    </location>
</feature>
<evidence type="ECO:0000256" key="3">
    <source>
        <dbReference type="ARBA" id="ARBA00022692"/>
    </source>
</evidence>
<name>A0A2A2H5R1_METBR</name>
<dbReference type="RefSeq" id="WP_069583288.1">
    <property type="nucleotide sequence ID" value="NZ_LMVM01000013.1"/>
</dbReference>
<gene>
    <name evidence="7" type="ORF">ASJ80_10015</name>
</gene>
<accession>A0A2A2H5R1</accession>
<feature type="transmembrane region" description="Helical" evidence="6">
    <location>
        <begin position="122"/>
        <end position="140"/>
    </location>
</feature>
<protein>
    <submittedName>
        <fullName evidence="7">Amino acid transporter</fullName>
    </submittedName>
</protein>
<evidence type="ECO:0000256" key="1">
    <source>
        <dbReference type="ARBA" id="ARBA00004651"/>
    </source>
</evidence>
<feature type="transmembrane region" description="Helical" evidence="6">
    <location>
        <begin position="182"/>
        <end position="202"/>
    </location>
</feature>
<dbReference type="GO" id="GO:0005886">
    <property type="term" value="C:plasma membrane"/>
    <property type="evidence" value="ECO:0007669"/>
    <property type="project" value="UniProtKB-SubCell"/>
</dbReference>
<dbReference type="Proteomes" id="UP000217784">
    <property type="component" value="Unassembled WGS sequence"/>
</dbReference>
<dbReference type="InterPro" id="IPR002293">
    <property type="entry name" value="AA/rel_permease1"/>
</dbReference>
<evidence type="ECO:0000256" key="2">
    <source>
        <dbReference type="ARBA" id="ARBA00022475"/>
    </source>
</evidence>
<keyword evidence="5 6" id="KW-0472">Membrane</keyword>
<dbReference type="AlphaFoldDB" id="A0A2A2H5R1"/>
<feature type="transmembrane region" description="Helical" evidence="6">
    <location>
        <begin position="341"/>
        <end position="360"/>
    </location>
</feature>
<feature type="transmembrane region" description="Helical" evidence="6">
    <location>
        <begin position="152"/>
        <end position="170"/>
    </location>
</feature>
<dbReference type="PIRSF" id="PIRSF006060">
    <property type="entry name" value="AA_transporter"/>
    <property type="match status" value="1"/>
</dbReference>
<evidence type="ECO:0000313" key="8">
    <source>
        <dbReference type="Proteomes" id="UP000217784"/>
    </source>
</evidence>
<feature type="transmembrane region" description="Helical" evidence="6">
    <location>
        <begin position="372"/>
        <end position="392"/>
    </location>
</feature>
<evidence type="ECO:0000256" key="6">
    <source>
        <dbReference type="SAM" id="Phobius"/>
    </source>
</evidence>
<keyword evidence="2" id="KW-1003">Cell membrane</keyword>
<dbReference type="Gene3D" id="1.20.1740.10">
    <property type="entry name" value="Amino acid/polyamine transporter I"/>
    <property type="match status" value="1"/>
</dbReference>
<feature type="transmembrane region" description="Helical" evidence="6">
    <location>
        <begin position="7"/>
        <end position="33"/>
    </location>
</feature>
<feature type="transmembrane region" description="Helical" evidence="6">
    <location>
        <begin position="223"/>
        <end position="245"/>
    </location>
</feature>
<proteinExistence type="predicted"/>
<dbReference type="InterPro" id="IPR050367">
    <property type="entry name" value="APC_superfamily"/>
</dbReference>
<evidence type="ECO:0000313" key="7">
    <source>
        <dbReference type="EMBL" id="PAV04664.1"/>
    </source>
</evidence>